<dbReference type="PROSITE" id="PS51186">
    <property type="entry name" value="GNAT"/>
    <property type="match status" value="1"/>
</dbReference>
<dbReference type="PANTHER" id="PTHR43415">
    <property type="entry name" value="SPERMIDINE N(1)-ACETYLTRANSFERASE"/>
    <property type="match status" value="1"/>
</dbReference>
<protein>
    <submittedName>
        <fullName evidence="3">GNAT family N-acetyltransferase</fullName>
        <ecNumber evidence="2">2.3.1.-</ecNumber>
    </submittedName>
</protein>
<dbReference type="SUPFAM" id="SSF55729">
    <property type="entry name" value="Acyl-CoA N-acyltransferases (Nat)"/>
    <property type="match status" value="1"/>
</dbReference>
<accession>A0A2A1KBE3</accession>
<dbReference type="RefSeq" id="WP_011276781.1">
    <property type="nucleotide sequence ID" value="NZ_CAJCFW010000034.1"/>
</dbReference>
<feature type="domain" description="N-acetyltransferase" evidence="1">
    <location>
        <begin position="1"/>
        <end position="161"/>
    </location>
</feature>
<dbReference type="EC" id="2.3.1.-" evidence="2"/>
<dbReference type="EMBL" id="JAVSOO010000023">
    <property type="protein sequence ID" value="MDT4287171.1"/>
    <property type="molecule type" value="Genomic_DNA"/>
</dbReference>
<dbReference type="CDD" id="cd04301">
    <property type="entry name" value="NAT_SF"/>
    <property type="match status" value="1"/>
</dbReference>
<dbReference type="InterPro" id="IPR000182">
    <property type="entry name" value="GNAT_dom"/>
</dbReference>
<keyword evidence="5" id="KW-1185">Reference proteome</keyword>
<evidence type="ECO:0000313" key="2">
    <source>
        <dbReference type="EMBL" id="MDT4287171.1"/>
    </source>
</evidence>
<keyword evidence="3" id="KW-0808">Transferase</keyword>
<evidence type="ECO:0000313" key="4">
    <source>
        <dbReference type="Proteomes" id="UP000238153"/>
    </source>
</evidence>
<dbReference type="EMBL" id="PGWX01000222">
    <property type="protein sequence ID" value="PPJ76471.1"/>
    <property type="molecule type" value="Genomic_DNA"/>
</dbReference>
<reference evidence="2 5" key="2">
    <citation type="submission" date="2023-08" db="EMBL/GenBank/DDBJ databases">
        <title>Genomic surveillance of Staphylococcus haemolyticus neonatal outbreak in southern France.</title>
        <authorList>
            <person name="Magnan C."/>
            <person name="Morsli M."/>
            <person name="Thiery B."/>
            <person name="Salipante F."/>
            <person name="Attar J."/>
            <person name="Massimo D.M."/>
            <person name="Ory J."/>
            <person name="Pantel A."/>
            <person name="Lavigne J.-P."/>
        </authorList>
    </citation>
    <scope>NUCLEOTIDE SEQUENCE [LARGE SCALE GENOMIC DNA]</scope>
    <source>
        <strain evidence="2 5">NSH026</strain>
    </source>
</reference>
<sequence length="177" mass="21058">MKIRALEETDLQFVHHLNNEYTIMSYWFEEPYESLSELKTLYQKHILDESERRFIIEDDHTSIGVVELVEINFVHRNCEIQIIIDSQFGNKGYAKKAFKMAIDYAFLVLNLNKVYLYVDVNNEKAVHIYKKAGFIIEGELKEHFYTQGKYKDCYVMGLLKTKWIEQRNGDDDLSQVR</sequence>
<dbReference type="InterPro" id="IPR016181">
    <property type="entry name" value="Acyl_CoA_acyltransferase"/>
</dbReference>
<dbReference type="OMA" id="WINWQAR"/>
<comment type="caution">
    <text evidence="3">The sequence shown here is derived from an EMBL/GenBank/DDBJ whole genome shotgun (WGS) entry which is preliminary data.</text>
</comment>
<proteinExistence type="predicted"/>
<dbReference type="KEGG" id="shh:ShL2_02316"/>
<dbReference type="AlphaFoldDB" id="A0A2A1KBE3"/>
<dbReference type="GO" id="GO:0004145">
    <property type="term" value="F:diamine N-acetyltransferase activity"/>
    <property type="evidence" value="ECO:0007669"/>
    <property type="project" value="TreeGrafter"/>
</dbReference>
<gene>
    <name evidence="3" type="ORF">CV019_03125</name>
    <name evidence="2" type="ORF">RO950_09125</name>
</gene>
<evidence type="ECO:0000313" key="3">
    <source>
        <dbReference type="EMBL" id="PPJ76471.1"/>
    </source>
</evidence>
<organism evidence="3 4">
    <name type="scientific">Staphylococcus haemolyticus</name>
    <dbReference type="NCBI Taxonomy" id="1283"/>
    <lineage>
        <taxon>Bacteria</taxon>
        <taxon>Bacillati</taxon>
        <taxon>Bacillota</taxon>
        <taxon>Bacilli</taxon>
        <taxon>Bacillales</taxon>
        <taxon>Staphylococcaceae</taxon>
        <taxon>Staphylococcus</taxon>
    </lineage>
</organism>
<dbReference type="STRING" id="1283.ShL2_02316"/>
<dbReference type="Gene3D" id="3.40.630.30">
    <property type="match status" value="1"/>
</dbReference>
<name>A0A2A1KBE3_STAHA</name>
<keyword evidence="2" id="KW-0012">Acyltransferase</keyword>
<dbReference type="Proteomes" id="UP000238153">
    <property type="component" value="Unassembled WGS sequence"/>
</dbReference>
<evidence type="ECO:0000259" key="1">
    <source>
        <dbReference type="PROSITE" id="PS51186"/>
    </source>
</evidence>
<dbReference type="Pfam" id="PF13302">
    <property type="entry name" value="Acetyltransf_3"/>
    <property type="match status" value="1"/>
</dbReference>
<reference evidence="3 4" key="1">
    <citation type="submission" date="2017-11" db="EMBL/GenBank/DDBJ databases">
        <authorList>
            <person name="Founou R.C."/>
            <person name="Founou L."/>
            <person name="Allam M."/>
            <person name="Ismail A."/>
            <person name="Essack S.Y."/>
        </authorList>
    </citation>
    <scope>NUCLEOTIDE SEQUENCE [LARGE SCALE GENOMIC DNA]</scope>
    <source>
        <strain evidence="3 4">G811N2B1</strain>
    </source>
</reference>
<dbReference type="PANTHER" id="PTHR43415:SF6">
    <property type="entry name" value="SPERMIDINE N(1)-ACETYLTRANSFERASE"/>
    <property type="match status" value="1"/>
</dbReference>
<evidence type="ECO:0000313" key="5">
    <source>
        <dbReference type="Proteomes" id="UP001269271"/>
    </source>
</evidence>
<dbReference type="Proteomes" id="UP001269271">
    <property type="component" value="Unassembled WGS sequence"/>
</dbReference>